<dbReference type="InterPro" id="IPR008949">
    <property type="entry name" value="Isoprenoid_synthase_dom_sf"/>
</dbReference>
<evidence type="ECO:0000256" key="2">
    <source>
        <dbReference type="ARBA" id="ARBA00023239"/>
    </source>
</evidence>
<keyword evidence="4" id="KW-1185">Reference proteome</keyword>
<dbReference type="OrthoDB" id="2998174at2759"/>
<dbReference type="GO" id="GO:0016838">
    <property type="term" value="F:carbon-oxygen lyase activity, acting on phosphates"/>
    <property type="evidence" value="ECO:0007669"/>
    <property type="project" value="InterPro"/>
</dbReference>
<name>A0A0D0BJD6_9AGAR</name>
<dbReference type="Proteomes" id="UP000053593">
    <property type="component" value="Unassembled WGS sequence"/>
</dbReference>
<protein>
    <recommendedName>
        <fullName evidence="5">Terpene synthase</fullName>
    </recommendedName>
</protein>
<organism evidence="3 4">
    <name type="scientific">Collybiopsis luxurians FD-317 M1</name>
    <dbReference type="NCBI Taxonomy" id="944289"/>
    <lineage>
        <taxon>Eukaryota</taxon>
        <taxon>Fungi</taxon>
        <taxon>Dikarya</taxon>
        <taxon>Basidiomycota</taxon>
        <taxon>Agaricomycotina</taxon>
        <taxon>Agaricomycetes</taxon>
        <taxon>Agaricomycetidae</taxon>
        <taxon>Agaricales</taxon>
        <taxon>Marasmiineae</taxon>
        <taxon>Omphalotaceae</taxon>
        <taxon>Collybiopsis</taxon>
        <taxon>Collybiopsis luxurians</taxon>
    </lineage>
</organism>
<dbReference type="EMBL" id="KN834812">
    <property type="protein sequence ID" value="KIK54861.1"/>
    <property type="molecule type" value="Genomic_DNA"/>
</dbReference>
<gene>
    <name evidence="3" type="ORF">GYMLUDRAFT_176572</name>
</gene>
<dbReference type="InterPro" id="IPR024652">
    <property type="entry name" value="Trichodiene_synth"/>
</dbReference>
<reference evidence="3 4" key="1">
    <citation type="submission" date="2014-04" db="EMBL/GenBank/DDBJ databases">
        <title>Evolutionary Origins and Diversification of the Mycorrhizal Mutualists.</title>
        <authorList>
            <consortium name="DOE Joint Genome Institute"/>
            <consortium name="Mycorrhizal Genomics Consortium"/>
            <person name="Kohler A."/>
            <person name="Kuo A."/>
            <person name="Nagy L.G."/>
            <person name="Floudas D."/>
            <person name="Copeland A."/>
            <person name="Barry K.W."/>
            <person name="Cichocki N."/>
            <person name="Veneault-Fourrey C."/>
            <person name="LaButti K."/>
            <person name="Lindquist E.A."/>
            <person name="Lipzen A."/>
            <person name="Lundell T."/>
            <person name="Morin E."/>
            <person name="Murat C."/>
            <person name="Riley R."/>
            <person name="Ohm R."/>
            <person name="Sun H."/>
            <person name="Tunlid A."/>
            <person name="Henrissat B."/>
            <person name="Grigoriev I.V."/>
            <person name="Hibbett D.S."/>
            <person name="Martin F."/>
        </authorList>
    </citation>
    <scope>NUCLEOTIDE SEQUENCE [LARGE SCALE GENOMIC DNA]</scope>
    <source>
        <strain evidence="3 4">FD-317 M1</strain>
    </source>
</reference>
<evidence type="ECO:0000256" key="1">
    <source>
        <dbReference type="ARBA" id="ARBA00007946"/>
    </source>
</evidence>
<dbReference type="AlphaFoldDB" id="A0A0D0BJD6"/>
<evidence type="ECO:0008006" key="5">
    <source>
        <dbReference type="Google" id="ProtNLM"/>
    </source>
</evidence>
<dbReference type="HOGENOM" id="CLU_052212_2_1_1"/>
<evidence type="ECO:0000313" key="4">
    <source>
        <dbReference type="Proteomes" id="UP000053593"/>
    </source>
</evidence>
<dbReference type="Pfam" id="PF06330">
    <property type="entry name" value="TRI5"/>
    <property type="match status" value="1"/>
</dbReference>
<sequence>MPAAIVEYQRRIFLNEPQLNPVLDKLPGVLGKLYMHWDPICANSMTSSVLDFLTGTLMEDKEEIQNMPLHSEARNWPKFLRTKTGIGAMFIHPVFPKTAYPDLAIYAQAIPDIDDFLCYVNDLFSFYKEDLAGEEMNYIGIRAKITGEAPLRVVSDLVDEVTRCHDNILAMLSNHPHAVRRWKDYVQGYVGFHLHVTRYRLSELGF</sequence>
<dbReference type="SUPFAM" id="SSF48576">
    <property type="entry name" value="Terpenoid synthases"/>
    <property type="match status" value="1"/>
</dbReference>
<evidence type="ECO:0000313" key="3">
    <source>
        <dbReference type="EMBL" id="KIK54861.1"/>
    </source>
</evidence>
<accession>A0A0D0BJD6</accession>
<comment type="similarity">
    <text evidence="1">Belongs to the trichodiene synthase family.</text>
</comment>
<keyword evidence="2" id="KW-0456">Lyase</keyword>
<dbReference type="Gene3D" id="1.10.600.10">
    <property type="entry name" value="Farnesyl Diphosphate Synthase"/>
    <property type="match status" value="1"/>
</dbReference>
<proteinExistence type="inferred from homology"/>